<dbReference type="InterPro" id="IPR036875">
    <property type="entry name" value="Znf_CCHC_sf"/>
</dbReference>
<dbReference type="SUPFAM" id="SSF57756">
    <property type="entry name" value="Retrovirus zinc finger-like domains"/>
    <property type="match status" value="1"/>
</dbReference>
<dbReference type="InterPro" id="IPR001878">
    <property type="entry name" value="Znf_CCHC"/>
</dbReference>
<feature type="domain" description="CCHC-type" evidence="3">
    <location>
        <begin position="179"/>
        <end position="194"/>
    </location>
</feature>
<evidence type="ECO:0000256" key="2">
    <source>
        <dbReference type="SAM" id="MobiDB-lite"/>
    </source>
</evidence>
<protein>
    <recommendedName>
        <fullName evidence="3">CCHC-type domain-containing protein</fullName>
    </recommendedName>
</protein>
<dbReference type="Gene3D" id="4.10.60.10">
    <property type="entry name" value="Zinc finger, CCHC-type"/>
    <property type="match status" value="1"/>
</dbReference>
<keyword evidence="1" id="KW-0863">Zinc-finger</keyword>
<gene>
    <name evidence="4" type="ORF">LIER_24504</name>
</gene>
<keyword evidence="1" id="KW-0862">Zinc</keyword>
<evidence type="ECO:0000313" key="4">
    <source>
        <dbReference type="EMBL" id="GAA0170192.1"/>
    </source>
</evidence>
<dbReference type="EMBL" id="BAABME010007133">
    <property type="protein sequence ID" value="GAA0170192.1"/>
    <property type="molecule type" value="Genomic_DNA"/>
</dbReference>
<keyword evidence="5" id="KW-1185">Reference proteome</keyword>
<dbReference type="PROSITE" id="PS50158">
    <property type="entry name" value="ZF_CCHC"/>
    <property type="match status" value="1"/>
</dbReference>
<dbReference type="GO" id="GO:0008270">
    <property type="term" value="F:zinc ion binding"/>
    <property type="evidence" value="ECO:0007669"/>
    <property type="project" value="UniProtKB-KW"/>
</dbReference>
<dbReference type="Proteomes" id="UP001454036">
    <property type="component" value="Unassembled WGS sequence"/>
</dbReference>
<feature type="region of interest" description="Disordered" evidence="2">
    <location>
        <begin position="114"/>
        <end position="180"/>
    </location>
</feature>
<name>A0AAV3R5C9_LITER</name>
<organism evidence="4 5">
    <name type="scientific">Lithospermum erythrorhizon</name>
    <name type="common">Purple gromwell</name>
    <name type="synonym">Lithospermum officinale var. erythrorhizon</name>
    <dbReference type="NCBI Taxonomy" id="34254"/>
    <lineage>
        <taxon>Eukaryota</taxon>
        <taxon>Viridiplantae</taxon>
        <taxon>Streptophyta</taxon>
        <taxon>Embryophyta</taxon>
        <taxon>Tracheophyta</taxon>
        <taxon>Spermatophyta</taxon>
        <taxon>Magnoliopsida</taxon>
        <taxon>eudicotyledons</taxon>
        <taxon>Gunneridae</taxon>
        <taxon>Pentapetalae</taxon>
        <taxon>asterids</taxon>
        <taxon>lamiids</taxon>
        <taxon>Boraginales</taxon>
        <taxon>Boraginaceae</taxon>
        <taxon>Boraginoideae</taxon>
        <taxon>Lithospermeae</taxon>
        <taxon>Lithospermum</taxon>
    </lineage>
</organism>
<sequence length="202" mass="22862">MNNLEGLGNIIPTGELNSEILESVTANFKNEVCAIEEANNVSEILTNVLMRNLMAAEMVVAGNKARKKANQIKPTITLKSTKSINESPMEDEDDKDDEIIVMTKQFNKYLKSKRNRGEFPPKFGNARNKGYGRRNSEGNPTYARNEGNERRNSQENPTYARNEGYEKRKSLGNPTSTLKCFECKQPGHVKEECPTKRRSKPF</sequence>
<dbReference type="SMART" id="SM00343">
    <property type="entry name" value="ZnF_C2HC"/>
    <property type="match status" value="1"/>
</dbReference>
<evidence type="ECO:0000256" key="1">
    <source>
        <dbReference type="PROSITE-ProRule" id="PRU00047"/>
    </source>
</evidence>
<dbReference type="AlphaFoldDB" id="A0AAV3R5C9"/>
<keyword evidence="1" id="KW-0479">Metal-binding</keyword>
<accession>A0AAV3R5C9</accession>
<evidence type="ECO:0000313" key="5">
    <source>
        <dbReference type="Proteomes" id="UP001454036"/>
    </source>
</evidence>
<evidence type="ECO:0000259" key="3">
    <source>
        <dbReference type="PROSITE" id="PS50158"/>
    </source>
</evidence>
<dbReference type="GO" id="GO:0003676">
    <property type="term" value="F:nucleic acid binding"/>
    <property type="evidence" value="ECO:0007669"/>
    <property type="project" value="InterPro"/>
</dbReference>
<comment type="caution">
    <text evidence="4">The sequence shown here is derived from an EMBL/GenBank/DDBJ whole genome shotgun (WGS) entry which is preliminary data.</text>
</comment>
<proteinExistence type="predicted"/>
<reference evidence="4 5" key="1">
    <citation type="submission" date="2024-01" db="EMBL/GenBank/DDBJ databases">
        <title>The complete chloroplast genome sequence of Lithospermum erythrorhizon: insights into the phylogenetic relationship among Boraginaceae species and the maternal lineages of purple gromwells.</title>
        <authorList>
            <person name="Okada T."/>
            <person name="Watanabe K."/>
        </authorList>
    </citation>
    <scope>NUCLEOTIDE SEQUENCE [LARGE SCALE GENOMIC DNA]</scope>
</reference>
<dbReference type="Pfam" id="PF00098">
    <property type="entry name" value="zf-CCHC"/>
    <property type="match status" value="1"/>
</dbReference>